<feature type="compositionally biased region" description="Acidic residues" evidence="1">
    <location>
        <begin position="390"/>
        <end position="401"/>
    </location>
</feature>
<dbReference type="AlphaFoldDB" id="A0A427YP09"/>
<feature type="compositionally biased region" description="Low complexity" evidence="1">
    <location>
        <begin position="220"/>
        <end position="234"/>
    </location>
</feature>
<reference evidence="2 3" key="1">
    <citation type="submission" date="2018-11" db="EMBL/GenBank/DDBJ databases">
        <title>Genome sequence of Saitozyma podzolica DSM 27192.</title>
        <authorList>
            <person name="Aliyu H."/>
            <person name="Gorte O."/>
            <person name="Ochsenreither K."/>
        </authorList>
    </citation>
    <scope>NUCLEOTIDE SEQUENCE [LARGE SCALE GENOMIC DNA]</scope>
    <source>
        <strain evidence="2 3">DSM 27192</strain>
    </source>
</reference>
<feature type="compositionally biased region" description="Pro residues" evidence="1">
    <location>
        <begin position="98"/>
        <end position="113"/>
    </location>
</feature>
<feature type="region of interest" description="Disordered" evidence="1">
    <location>
        <begin position="97"/>
        <end position="177"/>
    </location>
</feature>
<feature type="compositionally biased region" description="Gly residues" evidence="1">
    <location>
        <begin position="311"/>
        <end position="323"/>
    </location>
</feature>
<comment type="caution">
    <text evidence="2">The sequence shown here is derived from an EMBL/GenBank/DDBJ whole genome shotgun (WGS) entry which is preliminary data.</text>
</comment>
<name>A0A427YP09_9TREE</name>
<dbReference type="OrthoDB" id="5374757at2759"/>
<proteinExistence type="predicted"/>
<protein>
    <submittedName>
        <fullName evidence="2">Uncharacterized protein</fullName>
    </submittedName>
</protein>
<sequence length="447" mass="48716">MRFSTRNAFYLRASNYRVLPLFLYLDERHVDWISDQVLQLVIAELQPKMPELLLNAKMQKKHKVYVERGEGYQFCYFLRSTTRTEVVLLKQKTFSLRPPTPPRIEPSPSPSPRKPSRSSRTPRPASARSRSIAATSDIDMSSGGSSPPLVPVETEETLPSRETEVEVKADPDAPEEEVNIKDWKPDVSLSYKGFGTSSLQLVLIIEPYPPLDPEEYAPPSSRLSSRSASIVSSRSRSRTKGGGSTTAGGRYSSVSLSLAPDDRPTAVHAPNMRNASRSVSATPVPNSRTGGSASASATPFGRDSSSTPGPSGSGSGYGAGYGRRGATPLFIPGDTPFGEDDEDEEAHQAYTEALREGRLRLPSVSRPAGPDLDAVGKKGSRSRSVRRSVDDEDDEDMDDVPDSIMEIGQRLVRSSQIEESVVRVQGGWEERGEGEESAVMGREEPGD</sequence>
<dbReference type="Proteomes" id="UP000279259">
    <property type="component" value="Unassembled WGS sequence"/>
</dbReference>
<feature type="region of interest" description="Disordered" evidence="1">
    <location>
        <begin position="424"/>
        <end position="447"/>
    </location>
</feature>
<organism evidence="2 3">
    <name type="scientific">Saitozyma podzolica</name>
    <dbReference type="NCBI Taxonomy" id="1890683"/>
    <lineage>
        <taxon>Eukaryota</taxon>
        <taxon>Fungi</taxon>
        <taxon>Dikarya</taxon>
        <taxon>Basidiomycota</taxon>
        <taxon>Agaricomycotina</taxon>
        <taxon>Tremellomycetes</taxon>
        <taxon>Tremellales</taxon>
        <taxon>Trimorphomycetaceae</taxon>
        <taxon>Saitozyma</taxon>
    </lineage>
</organism>
<evidence type="ECO:0000313" key="2">
    <source>
        <dbReference type="EMBL" id="RSH92786.1"/>
    </source>
</evidence>
<accession>A0A427YP09</accession>
<dbReference type="EMBL" id="RSCD01000005">
    <property type="protein sequence ID" value="RSH92786.1"/>
    <property type="molecule type" value="Genomic_DNA"/>
</dbReference>
<feature type="compositionally biased region" description="Basic and acidic residues" evidence="1">
    <location>
        <begin position="158"/>
        <end position="171"/>
    </location>
</feature>
<feature type="region of interest" description="Disordered" evidence="1">
    <location>
        <begin position="209"/>
        <end position="402"/>
    </location>
</feature>
<evidence type="ECO:0000313" key="3">
    <source>
        <dbReference type="Proteomes" id="UP000279259"/>
    </source>
</evidence>
<gene>
    <name evidence="2" type="ORF">EHS25_008232</name>
</gene>
<feature type="compositionally biased region" description="Polar residues" evidence="1">
    <location>
        <begin position="273"/>
        <end position="291"/>
    </location>
</feature>
<feature type="compositionally biased region" description="Low complexity" evidence="1">
    <location>
        <begin position="118"/>
        <end position="147"/>
    </location>
</feature>
<evidence type="ECO:0000256" key="1">
    <source>
        <dbReference type="SAM" id="MobiDB-lite"/>
    </source>
</evidence>
<keyword evidence="3" id="KW-1185">Reference proteome</keyword>